<gene>
    <name evidence="2" type="ORF">GMORB2_5783</name>
</gene>
<keyword evidence="3" id="KW-1185">Reference proteome</keyword>
<sequence>MPPRQPNIVAGLTARGAKLDASASTLTSTSTVPSSMRPPMQEGPSRLRRLSYPQVAQLSIIDEHRTDDDGVAADASSSSTASTLNLHINSSIRISNGNNLVCLTESPARHANAIAEAVTRALHLTSSGHCGIPMVDGNGNPRPIQIDVDAGLVVDGVGNVLGNEKMIDEVLKQRRQRLSEELDPRSQSNPCGLRRRRRERDDRDEDDRESEGDDLSYYQAKRRRSQ</sequence>
<comment type="caution">
    <text evidence="2">The sequence shown here is derived from an EMBL/GenBank/DDBJ whole genome shotgun (WGS) entry which is preliminary data.</text>
</comment>
<proteinExistence type="predicted"/>
<accession>A0A9P5D2N7</accession>
<protein>
    <submittedName>
        <fullName evidence="2">Uncharacterized protein</fullName>
    </submittedName>
</protein>
<name>A0A9P5D2N7_9HYPO</name>
<evidence type="ECO:0000313" key="2">
    <source>
        <dbReference type="EMBL" id="KAF4124067.1"/>
    </source>
</evidence>
<dbReference type="RefSeq" id="XP_035322719.1">
    <property type="nucleotide sequence ID" value="XM_035467753.1"/>
</dbReference>
<feature type="compositionally biased region" description="Acidic residues" evidence="1">
    <location>
        <begin position="202"/>
        <end position="214"/>
    </location>
</feature>
<dbReference type="GeneID" id="55972008"/>
<reference evidence="2" key="1">
    <citation type="submission" date="2020-03" db="EMBL/GenBank/DDBJ databases">
        <title>Site-based positive gene gene selection in Geosmithia morbida across the United States reveals a broad range of putative effectors and factors for local host and environmental adapation.</title>
        <authorList>
            <person name="Onufrak A."/>
            <person name="Murdoch R.W."/>
            <person name="Gazis R."/>
            <person name="Huff M."/>
            <person name="Staton M."/>
            <person name="Klingeman W."/>
            <person name="Hadziabdic D."/>
        </authorList>
    </citation>
    <scope>NUCLEOTIDE SEQUENCE</scope>
    <source>
        <strain evidence="2">1262</strain>
    </source>
</reference>
<feature type="compositionally biased region" description="Low complexity" evidence="1">
    <location>
        <begin position="22"/>
        <end position="35"/>
    </location>
</feature>
<evidence type="ECO:0000256" key="1">
    <source>
        <dbReference type="SAM" id="MobiDB-lite"/>
    </source>
</evidence>
<feature type="region of interest" description="Disordered" evidence="1">
    <location>
        <begin position="19"/>
        <end position="48"/>
    </location>
</feature>
<dbReference type="AlphaFoldDB" id="A0A9P5D2N7"/>
<dbReference type="OrthoDB" id="5409271at2759"/>
<evidence type="ECO:0000313" key="3">
    <source>
        <dbReference type="Proteomes" id="UP000749293"/>
    </source>
</evidence>
<dbReference type="EMBL" id="JAANYQ010000005">
    <property type="protein sequence ID" value="KAF4124067.1"/>
    <property type="molecule type" value="Genomic_DNA"/>
</dbReference>
<organism evidence="2 3">
    <name type="scientific">Geosmithia morbida</name>
    <dbReference type="NCBI Taxonomy" id="1094350"/>
    <lineage>
        <taxon>Eukaryota</taxon>
        <taxon>Fungi</taxon>
        <taxon>Dikarya</taxon>
        <taxon>Ascomycota</taxon>
        <taxon>Pezizomycotina</taxon>
        <taxon>Sordariomycetes</taxon>
        <taxon>Hypocreomycetidae</taxon>
        <taxon>Hypocreales</taxon>
        <taxon>Bionectriaceae</taxon>
        <taxon>Geosmithia</taxon>
    </lineage>
</organism>
<feature type="region of interest" description="Disordered" evidence="1">
    <location>
        <begin position="177"/>
        <end position="226"/>
    </location>
</feature>
<dbReference type="Proteomes" id="UP000749293">
    <property type="component" value="Unassembled WGS sequence"/>
</dbReference>